<dbReference type="GO" id="GO:0005634">
    <property type="term" value="C:nucleus"/>
    <property type="evidence" value="ECO:0007669"/>
    <property type="project" value="UniProtKB-SubCell"/>
</dbReference>
<feature type="compositionally biased region" description="Basic and acidic residues" evidence="7">
    <location>
        <begin position="71"/>
        <end position="148"/>
    </location>
</feature>
<keyword evidence="2" id="KW-0235">DNA replication</keyword>
<evidence type="ECO:0000256" key="5">
    <source>
        <dbReference type="ARBA" id="ARBA00023204"/>
    </source>
</evidence>
<keyword evidence="6" id="KW-0539">Nucleus</keyword>
<feature type="region of interest" description="Disordered" evidence="7">
    <location>
        <begin position="416"/>
        <end position="436"/>
    </location>
</feature>
<sequence>MASEPDTSAIVRQNIEPSSSPLSSAPPSPLEPGFATPTKNGSFPDTETTAKMSTLGLDSANDPPPKKRVKLTAEQKSEREKEKEEKRKEKEEKEKERAKLKIEKEEQKKLKDEEKAKKEAERAAEKSKRDEEKAKKEEERVRKEEEKAKKARSQLRMDTFFMKKNVPNPQPTGGSNQAAPAAPTAPIDQLDSDMPTILAPTNPQNSTPAPALAPASVLVSTATAPDVEMTERPDKSDFVKYFQPFFVRPGVTVAPVHSFQKDELALAHVCERLDREVCKRPYESDEMDVDVVQFQIPRPLPPSYFEDHFDLPPAKRRRRGNLPKFSTQQILAGLNASPGPVPDFWGAKSHRQTDYAAQLKKLPRKVFKYCEDIRPAYSGTFTRIPTTSGLRTGRNPFQQSLVGVNYDYDSEAEWVEEPADEEGEELMSEEEDDPMDVGSADEMDDFLDDETEDAAKKRHVLSGPLIPVSSGLMWEDEVPKSEDWERFRIGFLAAGHGAPIDPFSTRYWETEKKLPSLFQTPSSKPNQTATSGPSARAALPSAAQPITKSPATASKNPNSSPAQPPSNQSTSKAAPPTPMPTATHTPTGYPYSEYIKTPEIKANIQSLISTGRPPDLGSLADPLYALQVGMKTEDQLFFFKILHNIPTFTGLELANLSGFVVGATSTKLGMLEDLKKQFPHLKKGDLKRFLDGFCQRYGLPKSWICCLSQNDSGYWVFKNWPEVTSKAVS</sequence>
<feature type="region of interest" description="Disordered" evidence="7">
    <location>
        <begin position="515"/>
        <end position="592"/>
    </location>
</feature>
<evidence type="ECO:0000256" key="4">
    <source>
        <dbReference type="ARBA" id="ARBA00023186"/>
    </source>
</evidence>
<evidence type="ECO:0000256" key="3">
    <source>
        <dbReference type="ARBA" id="ARBA00022763"/>
    </source>
</evidence>
<evidence type="ECO:0000313" key="11">
    <source>
        <dbReference type="Proteomes" id="UP000024837"/>
    </source>
</evidence>
<evidence type="ECO:0000259" key="8">
    <source>
        <dbReference type="Pfam" id="PF11600"/>
    </source>
</evidence>
<keyword evidence="11" id="KW-1185">Reference proteome</keyword>
<feature type="compositionally biased region" description="Polar residues" evidence="7">
    <location>
        <begin position="37"/>
        <end position="52"/>
    </location>
</feature>
<dbReference type="InterPro" id="IPR022043">
    <property type="entry name" value="CAF1A_DD"/>
</dbReference>
<name>W7HTN1_9PEZI</name>
<dbReference type="GO" id="GO:0006334">
    <property type="term" value="P:nucleosome assembly"/>
    <property type="evidence" value="ECO:0007669"/>
    <property type="project" value="TreeGrafter"/>
</dbReference>
<feature type="compositionally biased region" description="Low complexity" evidence="7">
    <location>
        <begin position="553"/>
        <end position="587"/>
    </location>
</feature>
<evidence type="ECO:0008006" key="12">
    <source>
        <dbReference type="Google" id="ProtNLM"/>
    </source>
</evidence>
<dbReference type="PANTHER" id="PTHR15272">
    <property type="entry name" value="CHROMATIN ASSEMBLY FACTOR 1 SUBUNIT A CAF-1 SUBUNIT A"/>
    <property type="match status" value="1"/>
</dbReference>
<feature type="domain" description="Chromatin assembly factor 1 p150 subunit acidic region" evidence="8">
    <location>
        <begin position="67"/>
        <end position="168"/>
    </location>
</feature>
<gene>
    <name evidence="10" type="ORF">DRE_00434</name>
</gene>
<dbReference type="Pfam" id="PF11600">
    <property type="entry name" value="CAF1A_acidic"/>
    <property type="match status" value="1"/>
</dbReference>
<dbReference type="PANTHER" id="PTHR15272:SF0">
    <property type="entry name" value="CHROMATIN ASSEMBLY FACTOR 1 SUBUNIT A"/>
    <property type="match status" value="1"/>
</dbReference>
<feature type="compositionally biased region" description="Polar residues" evidence="7">
    <location>
        <begin position="517"/>
        <end position="533"/>
    </location>
</feature>
<evidence type="ECO:0000256" key="7">
    <source>
        <dbReference type="SAM" id="MobiDB-lite"/>
    </source>
</evidence>
<evidence type="ECO:0000256" key="2">
    <source>
        <dbReference type="ARBA" id="ARBA00022705"/>
    </source>
</evidence>
<keyword evidence="4" id="KW-0143">Chaperone</keyword>
<feature type="region of interest" description="Disordered" evidence="7">
    <location>
        <begin position="1"/>
        <end position="211"/>
    </location>
</feature>
<comment type="subcellular location">
    <subcellularLocation>
        <location evidence="1">Nucleus</location>
    </subcellularLocation>
</comment>
<dbReference type="HOGENOM" id="CLU_013392_2_0_1"/>
<dbReference type="Pfam" id="PF12253">
    <property type="entry name" value="CAF1A_dimeriz"/>
    <property type="match status" value="1"/>
</dbReference>
<dbReference type="GO" id="GO:0033186">
    <property type="term" value="C:CAF-1 complex"/>
    <property type="evidence" value="ECO:0007669"/>
    <property type="project" value="TreeGrafter"/>
</dbReference>
<dbReference type="Proteomes" id="UP000024837">
    <property type="component" value="Unassembled WGS sequence"/>
</dbReference>
<keyword evidence="3" id="KW-0227">DNA damage</keyword>
<dbReference type="GO" id="GO:0006260">
    <property type="term" value="P:DNA replication"/>
    <property type="evidence" value="ECO:0007669"/>
    <property type="project" value="UniProtKB-KW"/>
</dbReference>
<accession>W7HTN1</accession>
<evidence type="ECO:0000256" key="6">
    <source>
        <dbReference type="ARBA" id="ARBA00023242"/>
    </source>
</evidence>
<keyword evidence="5" id="KW-0234">DNA repair</keyword>
<feature type="domain" description="Chromatin assembly factor 1 subunit A dimerization" evidence="9">
    <location>
        <begin position="365"/>
        <end position="436"/>
    </location>
</feature>
<dbReference type="EMBL" id="KI966410">
    <property type="protein sequence ID" value="EWC47466.1"/>
    <property type="molecule type" value="Genomic_DNA"/>
</dbReference>
<dbReference type="AlphaFoldDB" id="W7HTN1"/>
<dbReference type="GO" id="GO:0006281">
    <property type="term" value="P:DNA repair"/>
    <property type="evidence" value="ECO:0007669"/>
    <property type="project" value="UniProtKB-KW"/>
</dbReference>
<protein>
    <recommendedName>
        <fullName evidence="12">Chromatin assembly factor 1 subunit A</fullName>
    </recommendedName>
</protein>
<evidence type="ECO:0000256" key="1">
    <source>
        <dbReference type="ARBA" id="ARBA00004123"/>
    </source>
</evidence>
<proteinExistence type="predicted"/>
<reference evidence="10 11" key="1">
    <citation type="submission" date="2013-05" db="EMBL/GenBank/DDBJ databases">
        <title>Drechslerella stenobrocha genome reveals carnivorous origination and mechanical trapping mechanism of predatory fungi.</title>
        <authorList>
            <person name="Liu X."/>
            <person name="Zhang W."/>
            <person name="Liu K."/>
        </authorList>
    </citation>
    <scope>NUCLEOTIDE SEQUENCE [LARGE SCALE GENOMIC DNA]</scope>
    <source>
        <strain evidence="10 11">248</strain>
    </source>
</reference>
<evidence type="ECO:0000313" key="10">
    <source>
        <dbReference type="EMBL" id="EWC47466.1"/>
    </source>
</evidence>
<organism evidence="10 11">
    <name type="scientific">Drechslerella stenobrocha 248</name>
    <dbReference type="NCBI Taxonomy" id="1043628"/>
    <lineage>
        <taxon>Eukaryota</taxon>
        <taxon>Fungi</taxon>
        <taxon>Dikarya</taxon>
        <taxon>Ascomycota</taxon>
        <taxon>Pezizomycotina</taxon>
        <taxon>Orbiliomycetes</taxon>
        <taxon>Orbiliales</taxon>
        <taxon>Orbiliaceae</taxon>
        <taxon>Drechslerella</taxon>
    </lineage>
</organism>
<dbReference type="InterPro" id="IPR021644">
    <property type="entry name" value="CAF-1_p150_acidic"/>
</dbReference>
<evidence type="ECO:0000259" key="9">
    <source>
        <dbReference type="Pfam" id="PF12253"/>
    </source>
</evidence>
<dbReference type="OrthoDB" id="79480at2759"/>